<dbReference type="Proteomes" id="UP000245390">
    <property type="component" value="Unassembled WGS sequence"/>
</dbReference>
<dbReference type="SUPFAM" id="SSF50090">
    <property type="entry name" value="Electron transport accessory proteins"/>
    <property type="match status" value="1"/>
</dbReference>
<organism evidence="1 2">
    <name type="scientific">Silicimonas algicola</name>
    <dbReference type="NCBI Taxonomy" id="1826607"/>
    <lineage>
        <taxon>Bacteria</taxon>
        <taxon>Pseudomonadati</taxon>
        <taxon>Pseudomonadota</taxon>
        <taxon>Alphaproteobacteria</taxon>
        <taxon>Rhodobacterales</taxon>
        <taxon>Paracoccaceae</taxon>
    </lineage>
</organism>
<dbReference type="Gene3D" id="1.10.472.20">
    <property type="entry name" value="Nitrile hydratase, beta subunit"/>
    <property type="match status" value="1"/>
</dbReference>
<reference evidence="1 2" key="1">
    <citation type="submission" date="2018-05" db="EMBL/GenBank/DDBJ databases">
        <title>Genomic Encyclopedia of Type Strains, Phase IV (KMG-IV): sequencing the most valuable type-strain genomes for metagenomic binning, comparative biology and taxonomic classification.</title>
        <authorList>
            <person name="Goeker M."/>
        </authorList>
    </citation>
    <scope>NUCLEOTIDE SEQUENCE [LARGE SCALE GENOMIC DNA]</scope>
    <source>
        <strain evidence="1 2">DSM 103371</strain>
    </source>
</reference>
<comment type="caution">
    <text evidence="1">The sequence shown here is derived from an EMBL/GenBank/DDBJ whole genome shotgun (WGS) entry which is preliminary data.</text>
</comment>
<keyword evidence="2" id="KW-1185">Reference proteome</keyword>
<accession>A0A316G7X3</accession>
<name>A0A316G7X3_9RHOB</name>
<proteinExistence type="predicted"/>
<evidence type="ECO:0000313" key="2">
    <source>
        <dbReference type="Proteomes" id="UP000245390"/>
    </source>
</evidence>
<gene>
    <name evidence="1" type="ORF">C8D95_105131</name>
</gene>
<protein>
    <submittedName>
        <fullName evidence="1">Nitrile hydratase accessory protein</fullName>
    </submittedName>
</protein>
<dbReference type="OrthoDB" id="9811616at2"/>
<dbReference type="EMBL" id="QGGV01000005">
    <property type="protein sequence ID" value="PWK56066.1"/>
    <property type="molecule type" value="Genomic_DNA"/>
</dbReference>
<sequence>MIAPDDPFAPLGHRFAEPWHAQTLAAAHALVDEGHATPAQWADALGAALARAAVQGAPDTEDTYYLAALEALESLAPLDPAQLSDRKSEWRDAYLRTPHGQPVTL</sequence>
<dbReference type="AlphaFoldDB" id="A0A316G7X3"/>
<evidence type="ECO:0000313" key="1">
    <source>
        <dbReference type="EMBL" id="PWK56066.1"/>
    </source>
</evidence>
<dbReference type="KEGG" id="salo:EF888_17955"/>
<dbReference type="InterPro" id="IPR008990">
    <property type="entry name" value="Elect_transpt_acc-like_dom_sf"/>
</dbReference>
<dbReference type="InterPro" id="IPR042262">
    <property type="entry name" value="CN_hydtase_beta_C"/>
</dbReference>
<dbReference type="RefSeq" id="WP_109759499.1">
    <property type="nucleotide sequence ID" value="NZ_CP034588.1"/>
</dbReference>